<organism evidence="2 3">
    <name type="scientific">Rubus argutus</name>
    <name type="common">Southern blackberry</name>
    <dbReference type="NCBI Taxonomy" id="59490"/>
    <lineage>
        <taxon>Eukaryota</taxon>
        <taxon>Viridiplantae</taxon>
        <taxon>Streptophyta</taxon>
        <taxon>Embryophyta</taxon>
        <taxon>Tracheophyta</taxon>
        <taxon>Spermatophyta</taxon>
        <taxon>Magnoliopsida</taxon>
        <taxon>eudicotyledons</taxon>
        <taxon>Gunneridae</taxon>
        <taxon>Pentapetalae</taxon>
        <taxon>rosids</taxon>
        <taxon>fabids</taxon>
        <taxon>Rosales</taxon>
        <taxon>Rosaceae</taxon>
        <taxon>Rosoideae</taxon>
        <taxon>Rosoideae incertae sedis</taxon>
        <taxon>Rubus</taxon>
    </lineage>
</organism>
<dbReference type="GO" id="GO:0005829">
    <property type="term" value="C:cytosol"/>
    <property type="evidence" value="ECO:0007669"/>
    <property type="project" value="GOC"/>
</dbReference>
<accession>A0AAW1XY51</accession>
<evidence type="ECO:0000313" key="2">
    <source>
        <dbReference type="EMBL" id="KAK9941512.1"/>
    </source>
</evidence>
<evidence type="ECO:0000313" key="3">
    <source>
        <dbReference type="Proteomes" id="UP001457282"/>
    </source>
</evidence>
<sequence length="66" mass="7848">MIRIIHQHQLIMSRRRIPCLDSYLDKVNIALWPRFKMVFDLHLNSLRNANLHLSTSMLNMEMGSLN</sequence>
<dbReference type="AlphaFoldDB" id="A0AAW1XY51"/>
<gene>
    <name evidence="2" type="ORF">M0R45_007217</name>
</gene>
<reference evidence="2 3" key="1">
    <citation type="journal article" date="2023" name="G3 (Bethesda)">
        <title>A chromosome-length genome assembly and annotation of blackberry (Rubus argutus, cv. 'Hillquist').</title>
        <authorList>
            <person name="Bruna T."/>
            <person name="Aryal R."/>
            <person name="Dudchenko O."/>
            <person name="Sargent D.J."/>
            <person name="Mead D."/>
            <person name="Buti M."/>
            <person name="Cavallini A."/>
            <person name="Hytonen T."/>
            <person name="Andres J."/>
            <person name="Pham M."/>
            <person name="Weisz D."/>
            <person name="Mascagni F."/>
            <person name="Usai G."/>
            <person name="Natali L."/>
            <person name="Bassil N."/>
            <person name="Fernandez G.E."/>
            <person name="Lomsadze A."/>
            <person name="Armour M."/>
            <person name="Olukolu B."/>
            <person name="Poorten T."/>
            <person name="Britton C."/>
            <person name="Davik J."/>
            <person name="Ashrafi H."/>
            <person name="Aiden E.L."/>
            <person name="Borodovsky M."/>
            <person name="Worthington M."/>
        </authorList>
    </citation>
    <scope>NUCLEOTIDE SEQUENCE [LARGE SCALE GENOMIC DNA]</scope>
    <source>
        <strain evidence="2">PI 553951</strain>
    </source>
</reference>
<comment type="caution">
    <text evidence="2">The sequence shown here is derived from an EMBL/GenBank/DDBJ whole genome shotgun (WGS) entry which is preliminary data.</text>
</comment>
<feature type="domain" description="Vps52 C-terminal" evidence="1">
    <location>
        <begin position="1"/>
        <end position="52"/>
    </location>
</feature>
<dbReference type="PANTHER" id="PTHR14190:SF7">
    <property type="entry name" value="VACUOLAR PROTEIN SORTING-ASSOCIATED PROTEIN 52 HOMOLOG"/>
    <property type="match status" value="1"/>
</dbReference>
<dbReference type="PANTHER" id="PTHR14190">
    <property type="entry name" value="SUPPRESSOR OF ACTIN MUTATIONS 2/VACUOLAR PROTEIN SORTING 52"/>
    <property type="match status" value="1"/>
</dbReference>
<dbReference type="EMBL" id="JBEDUW010000002">
    <property type="protein sequence ID" value="KAK9941512.1"/>
    <property type="molecule type" value="Genomic_DNA"/>
</dbReference>
<dbReference type="GO" id="GO:0032456">
    <property type="term" value="P:endocytic recycling"/>
    <property type="evidence" value="ECO:0007669"/>
    <property type="project" value="TreeGrafter"/>
</dbReference>
<dbReference type="InterPro" id="IPR048361">
    <property type="entry name" value="Vps52_C"/>
</dbReference>
<dbReference type="Pfam" id="PF20655">
    <property type="entry name" value="Vps52_C"/>
    <property type="match status" value="1"/>
</dbReference>
<evidence type="ECO:0000259" key="1">
    <source>
        <dbReference type="Pfam" id="PF20655"/>
    </source>
</evidence>
<protein>
    <recommendedName>
        <fullName evidence="1">Vps52 C-terminal domain-containing protein</fullName>
    </recommendedName>
</protein>
<keyword evidence="3" id="KW-1185">Reference proteome</keyword>
<dbReference type="GO" id="GO:0042147">
    <property type="term" value="P:retrograde transport, endosome to Golgi"/>
    <property type="evidence" value="ECO:0007669"/>
    <property type="project" value="TreeGrafter"/>
</dbReference>
<dbReference type="GO" id="GO:0000938">
    <property type="term" value="C:GARP complex"/>
    <property type="evidence" value="ECO:0007669"/>
    <property type="project" value="TreeGrafter"/>
</dbReference>
<proteinExistence type="predicted"/>
<dbReference type="GO" id="GO:0019905">
    <property type="term" value="F:syntaxin binding"/>
    <property type="evidence" value="ECO:0007669"/>
    <property type="project" value="TreeGrafter"/>
</dbReference>
<name>A0AAW1XY51_RUBAR</name>
<dbReference type="Proteomes" id="UP001457282">
    <property type="component" value="Unassembled WGS sequence"/>
</dbReference>
<dbReference type="InterPro" id="IPR007258">
    <property type="entry name" value="Vps52"/>
</dbReference>
<dbReference type="GO" id="GO:0006896">
    <property type="term" value="P:Golgi to vacuole transport"/>
    <property type="evidence" value="ECO:0007669"/>
    <property type="project" value="TreeGrafter"/>
</dbReference>